<feature type="compositionally biased region" description="Acidic residues" evidence="1">
    <location>
        <begin position="89"/>
        <end position="105"/>
    </location>
</feature>
<dbReference type="AlphaFoldDB" id="A0A058Z3R5"/>
<name>A0A058Z3R5_FONAL</name>
<evidence type="ECO:0000256" key="1">
    <source>
        <dbReference type="SAM" id="MobiDB-lite"/>
    </source>
</evidence>
<feature type="region of interest" description="Disordered" evidence="1">
    <location>
        <begin position="146"/>
        <end position="190"/>
    </location>
</feature>
<dbReference type="GeneID" id="20528925"/>
<evidence type="ECO:0000313" key="3">
    <source>
        <dbReference type="Proteomes" id="UP000030693"/>
    </source>
</evidence>
<reference evidence="2" key="1">
    <citation type="submission" date="2013-04" db="EMBL/GenBank/DDBJ databases">
        <title>The Genome Sequence of Fonticula alba ATCC 38817.</title>
        <authorList>
            <consortium name="The Broad Institute Genomics Platform"/>
            <person name="Russ C."/>
            <person name="Cuomo C."/>
            <person name="Burger G."/>
            <person name="Gray M.W."/>
            <person name="Holland P.W.H."/>
            <person name="King N."/>
            <person name="Lang F.B.F."/>
            <person name="Roger A.J."/>
            <person name="Ruiz-Trillo I."/>
            <person name="Brown M."/>
            <person name="Walker B."/>
            <person name="Young S."/>
            <person name="Zeng Q."/>
            <person name="Gargeya S."/>
            <person name="Fitzgerald M."/>
            <person name="Haas B."/>
            <person name="Abouelleil A."/>
            <person name="Allen A.W."/>
            <person name="Alvarado L."/>
            <person name="Arachchi H.M."/>
            <person name="Berlin A.M."/>
            <person name="Chapman S.B."/>
            <person name="Gainer-Dewar J."/>
            <person name="Goldberg J."/>
            <person name="Griggs A."/>
            <person name="Gujja S."/>
            <person name="Hansen M."/>
            <person name="Howarth C."/>
            <person name="Imamovic A."/>
            <person name="Ireland A."/>
            <person name="Larimer J."/>
            <person name="McCowan C."/>
            <person name="Murphy C."/>
            <person name="Pearson M."/>
            <person name="Poon T.W."/>
            <person name="Priest M."/>
            <person name="Roberts A."/>
            <person name="Saif S."/>
            <person name="Shea T."/>
            <person name="Sisk P."/>
            <person name="Sykes S."/>
            <person name="Wortman J."/>
            <person name="Nusbaum C."/>
            <person name="Birren B."/>
        </authorList>
    </citation>
    <scope>NUCLEOTIDE SEQUENCE [LARGE SCALE GENOMIC DNA]</scope>
    <source>
        <strain evidence="2">ATCC 38817</strain>
    </source>
</reference>
<protein>
    <submittedName>
        <fullName evidence="2">Uncharacterized protein</fullName>
    </submittedName>
</protein>
<evidence type="ECO:0000313" key="2">
    <source>
        <dbReference type="EMBL" id="KCV68781.1"/>
    </source>
</evidence>
<accession>A0A058Z3R5</accession>
<gene>
    <name evidence="2" type="ORF">H696_04200</name>
</gene>
<proteinExistence type="predicted"/>
<sequence length="263" mass="27702">MDAHAPCPESSMGNDSASDGPDNTSDFAAPRADLVPMSEFTEDDSDGYDEEDEDRGAPPGDYYQPLGDGPASDDELALAMAYGLTTMDLDGEGFDSDGTMSDEPDAAGPATAPLADLDDEQVDSLVKALLAEDDRQASLFVSPGALPARKAGRPASAPAVEGSGVGRHGRDSSARGLDAELDPLPTLGGDVDEFLRGDYVQLSSGPRPTFLLTSRPTEAEDQSLDTETIRSIMQGISFPASAVPEWAGHVDEADWLPVIRRRE</sequence>
<feature type="compositionally biased region" description="Polar residues" evidence="1">
    <location>
        <begin position="11"/>
        <end position="26"/>
    </location>
</feature>
<dbReference type="Proteomes" id="UP000030693">
    <property type="component" value="Unassembled WGS sequence"/>
</dbReference>
<dbReference type="RefSeq" id="XP_009496352.1">
    <property type="nucleotide sequence ID" value="XM_009498077.1"/>
</dbReference>
<dbReference type="OrthoDB" id="5593200at2759"/>
<organism evidence="2">
    <name type="scientific">Fonticula alba</name>
    <name type="common">Slime mold</name>
    <dbReference type="NCBI Taxonomy" id="691883"/>
    <lineage>
        <taxon>Eukaryota</taxon>
        <taxon>Rotosphaerida</taxon>
        <taxon>Fonticulaceae</taxon>
        <taxon>Fonticula</taxon>
    </lineage>
</organism>
<dbReference type="EMBL" id="KB932207">
    <property type="protein sequence ID" value="KCV68781.1"/>
    <property type="molecule type" value="Genomic_DNA"/>
</dbReference>
<keyword evidence="3" id="KW-1185">Reference proteome</keyword>
<feature type="region of interest" description="Disordered" evidence="1">
    <location>
        <begin position="1"/>
        <end position="118"/>
    </location>
</feature>
<feature type="compositionally biased region" description="Acidic residues" evidence="1">
    <location>
        <begin position="40"/>
        <end position="54"/>
    </location>
</feature>